<evidence type="ECO:0000313" key="2">
    <source>
        <dbReference type="EMBL" id="SNZ18171.1"/>
    </source>
</evidence>
<protein>
    <submittedName>
        <fullName evidence="2">Uncharacterized protein</fullName>
    </submittedName>
</protein>
<dbReference type="AlphaFoldDB" id="A0A285PE80"/>
<gene>
    <name evidence="2" type="ORF">SAMN06269185_3277</name>
</gene>
<reference evidence="2 3" key="1">
    <citation type="submission" date="2017-09" db="EMBL/GenBank/DDBJ databases">
        <authorList>
            <person name="Ehlers B."/>
            <person name="Leendertz F.H."/>
        </authorList>
    </citation>
    <scope>NUCLEOTIDE SEQUENCE [LARGE SCALE GENOMIC DNA]</scope>
    <source>
        <strain evidence="2 3">DSM 27208</strain>
    </source>
</reference>
<evidence type="ECO:0000256" key="1">
    <source>
        <dbReference type="SAM" id="MobiDB-lite"/>
    </source>
</evidence>
<name>A0A285PE80_NATPI</name>
<feature type="region of interest" description="Disordered" evidence="1">
    <location>
        <begin position="1"/>
        <end position="20"/>
    </location>
</feature>
<dbReference type="EMBL" id="OBEJ01000009">
    <property type="protein sequence ID" value="SNZ18171.1"/>
    <property type="molecule type" value="Genomic_DNA"/>
</dbReference>
<proteinExistence type="predicted"/>
<organism evidence="2 3">
    <name type="scientific">Natronoarchaeum philippinense</name>
    <dbReference type="NCBI Taxonomy" id="558529"/>
    <lineage>
        <taxon>Archaea</taxon>
        <taxon>Methanobacteriati</taxon>
        <taxon>Methanobacteriota</taxon>
        <taxon>Stenosarchaea group</taxon>
        <taxon>Halobacteria</taxon>
        <taxon>Halobacteriales</taxon>
        <taxon>Natronoarchaeaceae</taxon>
    </lineage>
</organism>
<evidence type="ECO:0000313" key="3">
    <source>
        <dbReference type="Proteomes" id="UP000219453"/>
    </source>
</evidence>
<sequence length="189" mass="20405">MEIRHGNSGDRPMTKTRLSDSAEQVFIDQALLEDWDPAGAVGYDVHASPGEEAFIPVGESLEDVGETYPSLTVQRTNETAPGSTGYNFITAEGPGQDRTGQLLVTARAEASQEGYTGNSSQHDPVDAEDVVDELINEVEDVCLANATPLDTEFNSLGSYRGADAPDDYDATPTVFLEQCVVLYSWSRLP</sequence>
<accession>A0A285PE80</accession>
<dbReference type="Proteomes" id="UP000219453">
    <property type="component" value="Unassembled WGS sequence"/>
</dbReference>
<keyword evidence="3" id="KW-1185">Reference proteome</keyword>